<evidence type="ECO:0000256" key="4">
    <source>
        <dbReference type="ARBA" id="ARBA00022544"/>
    </source>
</evidence>
<gene>
    <name evidence="9" type="ORF">EDM56_07875</name>
</gene>
<evidence type="ECO:0000256" key="8">
    <source>
        <dbReference type="SAM" id="Phobius"/>
    </source>
</evidence>
<evidence type="ECO:0000256" key="5">
    <source>
        <dbReference type="ARBA" id="ARBA00022692"/>
    </source>
</evidence>
<dbReference type="InterPro" id="IPR004761">
    <property type="entry name" value="Spore_GerAB"/>
</dbReference>
<evidence type="ECO:0000313" key="10">
    <source>
        <dbReference type="Proteomes" id="UP000271031"/>
    </source>
</evidence>
<dbReference type="GO" id="GO:0016020">
    <property type="term" value="C:membrane"/>
    <property type="evidence" value="ECO:0007669"/>
    <property type="project" value="UniProtKB-SubCell"/>
</dbReference>
<dbReference type="PANTHER" id="PTHR34975:SF2">
    <property type="entry name" value="SPORE GERMINATION PROTEIN A2"/>
    <property type="match status" value="1"/>
</dbReference>
<dbReference type="Pfam" id="PF03845">
    <property type="entry name" value="Spore_permease"/>
    <property type="match status" value="1"/>
</dbReference>
<keyword evidence="7 8" id="KW-0472">Membrane</keyword>
<evidence type="ECO:0000256" key="3">
    <source>
        <dbReference type="ARBA" id="ARBA00022448"/>
    </source>
</evidence>
<feature type="transmembrane region" description="Helical" evidence="8">
    <location>
        <begin position="80"/>
        <end position="100"/>
    </location>
</feature>
<dbReference type="Proteomes" id="UP000271031">
    <property type="component" value="Unassembled WGS sequence"/>
</dbReference>
<feature type="transmembrane region" description="Helical" evidence="8">
    <location>
        <begin position="12"/>
        <end position="31"/>
    </location>
</feature>
<dbReference type="AlphaFoldDB" id="A0A3M8DQM4"/>
<reference evidence="9 10" key="1">
    <citation type="submission" date="2018-10" db="EMBL/GenBank/DDBJ databases">
        <title>Phylogenomics of Brevibacillus.</title>
        <authorList>
            <person name="Dunlap C."/>
        </authorList>
    </citation>
    <scope>NUCLEOTIDE SEQUENCE [LARGE SCALE GENOMIC DNA]</scope>
    <source>
        <strain evidence="9 10">JCM 15716</strain>
    </source>
</reference>
<accession>A0A3M8DQM4</accession>
<comment type="subcellular location">
    <subcellularLocation>
        <location evidence="1">Membrane</location>
        <topology evidence="1">Multi-pass membrane protein</topology>
    </subcellularLocation>
</comment>
<dbReference type="Gene3D" id="1.20.1740.10">
    <property type="entry name" value="Amino acid/polyamine transporter I"/>
    <property type="match status" value="1"/>
</dbReference>
<feature type="transmembrane region" description="Helical" evidence="8">
    <location>
        <begin position="223"/>
        <end position="243"/>
    </location>
</feature>
<dbReference type="NCBIfam" id="TIGR00912">
    <property type="entry name" value="2A0309"/>
    <property type="match status" value="1"/>
</dbReference>
<feature type="transmembrane region" description="Helical" evidence="8">
    <location>
        <begin position="120"/>
        <end position="138"/>
    </location>
</feature>
<keyword evidence="4" id="KW-0309">Germination</keyword>
<feature type="transmembrane region" description="Helical" evidence="8">
    <location>
        <begin position="194"/>
        <end position="211"/>
    </location>
</feature>
<name>A0A3M8DQM4_9BACL</name>
<dbReference type="EMBL" id="RHHQ01000007">
    <property type="protein sequence ID" value="RNB90420.1"/>
    <property type="molecule type" value="Genomic_DNA"/>
</dbReference>
<feature type="transmembrane region" description="Helical" evidence="8">
    <location>
        <begin position="150"/>
        <end position="174"/>
    </location>
</feature>
<keyword evidence="6 8" id="KW-1133">Transmembrane helix</keyword>
<evidence type="ECO:0000256" key="2">
    <source>
        <dbReference type="ARBA" id="ARBA00007998"/>
    </source>
</evidence>
<evidence type="ECO:0000256" key="6">
    <source>
        <dbReference type="ARBA" id="ARBA00022989"/>
    </source>
</evidence>
<feature type="transmembrane region" description="Helical" evidence="8">
    <location>
        <begin position="306"/>
        <end position="322"/>
    </location>
</feature>
<keyword evidence="5 8" id="KW-0812">Transmembrane</keyword>
<dbReference type="RefSeq" id="WP_122917346.1">
    <property type="nucleotide sequence ID" value="NZ_RHHQ01000007.1"/>
</dbReference>
<sequence>MNAVTKEKITSSQVTIAVASFIISDGFIVTAKSAAETVGTPDVWLSLLAGGILCLLLAYLQAKLSQAYPEKTYFEYSQHIAGKAIGYVCSFLFIIYLIMITGHELRSQAEFIRHNLLDETPIEVTMAAFLLIGVYLILGGINPLVRMQELLFPFTIIVILLVFVFGMKDFHLYYLRPVLSEGIGPVLRGIKTTPFAYLGFETILILTAFMAEPQKAVRTVVSGLTISIVLYVLNGAILVGVLTEREVMTLTWPLMEFTRSIEFPGGFFENFEILFFIIWLIRFFSTFALAYYFGCLGISQLFNLRIEYIVLAMIPLIFWIGISGKDIDAVFAFAENLGYYGIIVSGIVPVLLYVIHLLKDRVADET</sequence>
<feature type="transmembrane region" description="Helical" evidence="8">
    <location>
        <begin position="337"/>
        <end position="358"/>
    </location>
</feature>
<comment type="caution">
    <text evidence="9">The sequence shown here is derived from an EMBL/GenBank/DDBJ whole genome shotgun (WGS) entry which is preliminary data.</text>
</comment>
<feature type="transmembrane region" description="Helical" evidence="8">
    <location>
        <begin position="273"/>
        <end position="294"/>
    </location>
</feature>
<organism evidence="9 10">
    <name type="scientific">Brevibacillus fluminis</name>
    <dbReference type="NCBI Taxonomy" id="511487"/>
    <lineage>
        <taxon>Bacteria</taxon>
        <taxon>Bacillati</taxon>
        <taxon>Bacillota</taxon>
        <taxon>Bacilli</taxon>
        <taxon>Bacillales</taxon>
        <taxon>Paenibacillaceae</taxon>
        <taxon>Brevibacillus</taxon>
    </lineage>
</organism>
<keyword evidence="10" id="KW-1185">Reference proteome</keyword>
<dbReference type="OrthoDB" id="2716906at2"/>
<protein>
    <submittedName>
        <fullName evidence="9">Uncharacterized protein</fullName>
    </submittedName>
</protein>
<keyword evidence="3" id="KW-0813">Transport</keyword>
<dbReference type="GO" id="GO:0009847">
    <property type="term" value="P:spore germination"/>
    <property type="evidence" value="ECO:0007669"/>
    <property type="project" value="InterPro"/>
</dbReference>
<feature type="transmembrane region" description="Helical" evidence="8">
    <location>
        <begin position="43"/>
        <end position="60"/>
    </location>
</feature>
<evidence type="ECO:0000256" key="7">
    <source>
        <dbReference type="ARBA" id="ARBA00023136"/>
    </source>
</evidence>
<evidence type="ECO:0000313" key="9">
    <source>
        <dbReference type="EMBL" id="RNB90420.1"/>
    </source>
</evidence>
<proteinExistence type="inferred from homology"/>
<evidence type="ECO:0000256" key="1">
    <source>
        <dbReference type="ARBA" id="ARBA00004141"/>
    </source>
</evidence>
<comment type="similarity">
    <text evidence="2">Belongs to the amino acid-polyamine-organocation (APC) superfamily. Spore germination protein (SGP) (TC 2.A.3.9) family.</text>
</comment>
<dbReference type="PANTHER" id="PTHR34975">
    <property type="entry name" value="SPORE GERMINATION PROTEIN A2"/>
    <property type="match status" value="1"/>
</dbReference>